<comment type="caution">
    <text evidence="1">The sequence shown here is derived from an EMBL/GenBank/DDBJ whole genome shotgun (WGS) entry which is preliminary data.</text>
</comment>
<protein>
    <recommendedName>
        <fullName evidence="3">4-oxalocrotonate tautomerase domain-containing protein</fullName>
    </recommendedName>
</protein>
<keyword evidence="2" id="KW-1185">Reference proteome</keyword>
<evidence type="ECO:0000313" key="1">
    <source>
        <dbReference type="EMBL" id="GEP44487.1"/>
    </source>
</evidence>
<dbReference type="RefSeq" id="WP_146852480.1">
    <property type="nucleotide sequence ID" value="NZ_BKAG01000030.1"/>
</dbReference>
<name>A0A512MCM8_9BACT</name>
<evidence type="ECO:0000313" key="2">
    <source>
        <dbReference type="Proteomes" id="UP000321577"/>
    </source>
</evidence>
<gene>
    <name evidence="1" type="ORF">BGE01nite_37780</name>
</gene>
<organism evidence="1 2">
    <name type="scientific">Brevifollis gellanilyticus</name>
    <dbReference type="NCBI Taxonomy" id="748831"/>
    <lineage>
        <taxon>Bacteria</taxon>
        <taxon>Pseudomonadati</taxon>
        <taxon>Verrucomicrobiota</taxon>
        <taxon>Verrucomicrobiia</taxon>
        <taxon>Verrucomicrobiales</taxon>
        <taxon>Verrucomicrobiaceae</taxon>
    </lineage>
</organism>
<accession>A0A512MCM8</accession>
<proteinExistence type="predicted"/>
<sequence>MPVITIDVFAPVDSRLPQLAVDAVEALAETHLHFDRRQTLTQVRFAAPDESWFFRARPLDRATEPAFHIVACIIKANTTGLERGEFLSQALTELKEIFSTIYHVRFPEDFDERNKITLLDIA</sequence>
<dbReference type="EMBL" id="BKAG01000030">
    <property type="protein sequence ID" value="GEP44487.1"/>
    <property type="molecule type" value="Genomic_DNA"/>
</dbReference>
<reference evidence="1 2" key="1">
    <citation type="submission" date="2019-07" db="EMBL/GenBank/DDBJ databases">
        <title>Whole genome shotgun sequence of Brevifollis gellanilyticus NBRC 108608.</title>
        <authorList>
            <person name="Hosoyama A."/>
            <person name="Uohara A."/>
            <person name="Ohji S."/>
            <person name="Ichikawa N."/>
        </authorList>
    </citation>
    <scope>NUCLEOTIDE SEQUENCE [LARGE SCALE GENOMIC DNA]</scope>
    <source>
        <strain evidence="1 2">NBRC 108608</strain>
    </source>
</reference>
<dbReference type="AlphaFoldDB" id="A0A512MCM8"/>
<evidence type="ECO:0008006" key="3">
    <source>
        <dbReference type="Google" id="ProtNLM"/>
    </source>
</evidence>
<dbReference type="Proteomes" id="UP000321577">
    <property type="component" value="Unassembled WGS sequence"/>
</dbReference>
<dbReference type="OrthoDB" id="9803586at2"/>